<name>A0ABM9TJA4_9GAMM</name>
<dbReference type="SUPFAM" id="SSF56645">
    <property type="entry name" value="Acyl-CoA dehydrogenase NM domain-like"/>
    <property type="match status" value="1"/>
</dbReference>
<dbReference type="InterPro" id="IPR055060">
    <property type="entry name" value="ACOX_C_alpha1"/>
</dbReference>
<proteinExistence type="predicted"/>
<keyword evidence="3" id="KW-1185">Reference proteome</keyword>
<dbReference type="PANTHER" id="PTHR10909">
    <property type="entry name" value="ELECTRON TRANSPORT OXIDOREDUCTASE"/>
    <property type="match status" value="1"/>
</dbReference>
<dbReference type="InterPro" id="IPR046373">
    <property type="entry name" value="Acyl-CoA_Oxase/DH_mid-dom_sf"/>
</dbReference>
<dbReference type="InterPro" id="IPR036250">
    <property type="entry name" value="AcylCo_DH-like_C"/>
</dbReference>
<dbReference type="PANTHER" id="PTHR10909:SF382">
    <property type="entry name" value="ACYL-COENZYME A OXIDASE"/>
    <property type="match status" value="1"/>
</dbReference>
<evidence type="ECO:0000313" key="2">
    <source>
        <dbReference type="EMBL" id="CRG51837.1"/>
    </source>
</evidence>
<organism evidence="2 3">
    <name type="scientific">Yersinia wautersii</name>
    <dbReference type="NCBI Taxonomy" id="1341643"/>
    <lineage>
        <taxon>Bacteria</taxon>
        <taxon>Pseudomonadati</taxon>
        <taxon>Pseudomonadota</taxon>
        <taxon>Gammaproteobacteria</taxon>
        <taxon>Enterobacterales</taxon>
        <taxon>Yersiniaceae</taxon>
        <taxon>Yersinia</taxon>
    </lineage>
</organism>
<gene>
    <name evidence="2" type="ORF">ERS008478_03483</name>
</gene>
<dbReference type="Proteomes" id="UP000047420">
    <property type="component" value="Unassembled WGS sequence"/>
</dbReference>
<evidence type="ECO:0000313" key="3">
    <source>
        <dbReference type="Proteomes" id="UP000047420"/>
    </source>
</evidence>
<dbReference type="InterPro" id="IPR009100">
    <property type="entry name" value="AcylCoA_DH/oxidase_NM_dom_sf"/>
</dbReference>
<dbReference type="Pfam" id="PF22924">
    <property type="entry name" value="ACOX_C_alpha1"/>
    <property type="match status" value="1"/>
</dbReference>
<accession>A0ABM9TJA4</accession>
<comment type="caution">
    <text evidence="2">The sequence shown here is derived from an EMBL/GenBank/DDBJ whole genome shotgun (WGS) entry which is preliminary data.</text>
</comment>
<sequence length="537" mass="61733">MHYNDKIKEILEMPLFNAREKFHISIRDYMDLTIKRMRVIFQSGLVNNDMWLGQTKQIQFNELCQSLSLWGTFDFSLGISLCEHLIAGNVLFTQSDASQMDKYRDEVIQLQRIYSFCCTEIASGTNLRNIKTTVTYDHTQRRLFLHSPTAESCKFWIGHALYSATIGMVLARLIVNGCDEGLHWFRVPLRNKENGPLFPGIYAISCEPRGGLHGNQIAGVRFDQVSLPLDAMMQRYSTISSQGLYHSQLSKSRRFTKLFETFLQERIFPLILVSGASSVALYITFKFSQHRAISLEPIYQALITEILFRQRLYPELLKALALDILSNVIIRKFQHDWGNKNTHKELQVLVAVGKFVGSSLGLDILRKCRAMCGSQGFHHYNQIITLQNDYEANITFAGDNSVMSYQIAKYMIRRNRFKEQTTIPANRAQQIEKKVVSGCLQHRFTDTEAQILSYAYALDLITQEIQKTNILDSEMLQELQNNFTHYFSDENYGNSTEPSIEKITKIINLIIPPLELITAPIVNADYAEQFTADLYNE</sequence>
<dbReference type="InterPro" id="IPR012258">
    <property type="entry name" value="Acyl-CoA_oxidase"/>
</dbReference>
<dbReference type="Gene3D" id="1.20.140.10">
    <property type="entry name" value="Butyryl-CoA Dehydrogenase, subunit A, domain 3"/>
    <property type="match status" value="1"/>
</dbReference>
<dbReference type="EMBL" id="CVMG01000032">
    <property type="protein sequence ID" value="CRG51837.1"/>
    <property type="molecule type" value="Genomic_DNA"/>
</dbReference>
<dbReference type="RefSeq" id="WP_033850896.1">
    <property type="nucleotide sequence ID" value="NZ_CBLG010000175.1"/>
</dbReference>
<feature type="domain" description="Acyl-CoA oxidase C-alpha1" evidence="1">
    <location>
        <begin position="309"/>
        <end position="412"/>
    </location>
</feature>
<dbReference type="Gene3D" id="2.40.110.10">
    <property type="entry name" value="Butyryl-CoA Dehydrogenase, subunit A, domain 2"/>
    <property type="match status" value="1"/>
</dbReference>
<protein>
    <recommendedName>
        <fullName evidence="1">Acyl-CoA oxidase C-alpha1 domain-containing protein</fullName>
    </recommendedName>
</protein>
<evidence type="ECO:0000259" key="1">
    <source>
        <dbReference type="Pfam" id="PF22924"/>
    </source>
</evidence>
<dbReference type="SUPFAM" id="SSF47203">
    <property type="entry name" value="Acyl-CoA dehydrogenase C-terminal domain-like"/>
    <property type="match status" value="1"/>
</dbReference>
<reference evidence="2 3" key="1">
    <citation type="submission" date="2015-03" db="EMBL/GenBank/DDBJ databases">
        <authorList>
            <consortium name="Pathogen Informatics"/>
            <person name="Murphy D."/>
        </authorList>
    </citation>
    <scope>NUCLEOTIDE SEQUENCE [LARGE SCALE GENOMIC DNA]</scope>
    <source>
        <strain evidence="2 3">WP-931201</strain>
    </source>
</reference>